<name>A0A6J4LNH4_9BACT</name>
<keyword evidence="7" id="KW-0175">Coiled coil</keyword>
<proteinExistence type="predicted"/>
<dbReference type="EC" id="2.7.13.3" evidence="2"/>
<evidence type="ECO:0000256" key="7">
    <source>
        <dbReference type="SAM" id="Coils"/>
    </source>
</evidence>
<dbReference type="SUPFAM" id="SSF55874">
    <property type="entry name" value="ATPase domain of HSP90 chaperone/DNA topoisomerase II/histidine kinase"/>
    <property type="match status" value="1"/>
</dbReference>
<gene>
    <name evidence="9" type="ORF">AVDCRST_MAG40-2244</name>
</gene>
<evidence type="ECO:0000256" key="5">
    <source>
        <dbReference type="ARBA" id="ARBA00022777"/>
    </source>
</evidence>
<dbReference type="Pfam" id="PF01590">
    <property type="entry name" value="GAF"/>
    <property type="match status" value="1"/>
</dbReference>
<keyword evidence="6" id="KW-0902">Two-component regulatory system</keyword>
<dbReference type="InterPro" id="IPR003018">
    <property type="entry name" value="GAF"/>
</dbReference>
<dbReference type="InterPro" id="IPR005467">
    <property type="entry name" value="His_kinase_dom"/>
</dbReference>
<dbReference type="InterPro" id="IPR029016">
    <property type="entry name" value="GAF-like_dom_sf"/>
</dbReference>
<dbReference type="Pfam" id="PF02518">
    <property type="entry name" value="HATPase_c"/>
    <property type="match status" value="1"/>
</dbReference>
<dbReference type="EMBL" id="CADCTX010000656">
    <property type="protein sequence ID" value="CAA9337563.1"/>
    <property type="molecule type" value="Genomic_DNA"/>
</dbReference>
<dbReference type="PROSITE" id="PS50109">
    <property type="entry name" value="HIS_KIN"/>
    <property type="match status" value="1"/>
</dbReference>
<comment type="catalytic activity">
    <reaction evidence="1">
        <text>ATP + protein L-histidine = ADP + protein N-phospho-L-histidine.</text>
        <dbReference type="EC" id="2.7.13.3"/>
    </reaction>
</comment>
<organism evidence="9">
    <name type="scientific">uncultured Gemmatimonadaceae bacterium</name>
    <dbReference type="NCBI Taxonomy" id="246130"/>
    <lineage>
        <taxon>Bacteria</taxon>
        <taxon>Pseudomonadati</taxon>
        <taxon>Gemmatimonadota</taxon>
        <taxon>Gemmatimonadia</taxon>
        <taxon>Gemmatimonadales</taxon>
        <taxon>Gemmatimonadaceae</taxon>
        <taxon>environmental samples</taxon>
    </lineage>
</organism>
<dbReference type="Gene3D" id="1.10.287.130">
    <property type="match status" value="1"/>
</dbReference>
<dbReference type="PRINTS" id="PR00344">
    <property type="entry name" value="BCTRLSENSOR"/>
</dbReference>
<evidence type="ECO:0000256" key="4">
    <source>
        <dbReference type="ARBA" id="ARBA00022679"/>
    </source>
</evidence>
<evidence type="ECO:0000259" key="8">
    <source>
        <dbReference type="PROSITE" id="PS50109"/>
    </source>
</evidence>
<evidence type="ECO:0000256" key="2">
    <source>
        <dbReference type="ARBA" id="ARBA00012438"/>
    </source>
</evidence>
<dbReference type="SUPFAM" id="SSF47384">
    <property type="entry name" value="Homodimeric domain of signal transducing histidine kinase"/>
    <property type="match status" value="1"/>
</dbReference>
<keyword evidence="3" id="KW-0597">Phosphoprotein</keyword>
<reference evidence="9" key="1">
    <citation type="submission" date="2020-02" db="EMBL/GenBank/DDBJ databases">
        <authorList>
            <person name="Meier V. D."/>
        </authorList>
    </citation>
    <scope>NUCLEOTIDE SEQUENCE</scope>
    <source>
        <strain evidence="9">AVDCRST_MAG40</strain>
    </source>
</reference>
<keyword evidence="4" id="KW-0808">Transferase</keyword>
<dbReference type="Gene3D" id="3.30.565.10">
    <property type="entry name" value="Histidine kinase-like ATPase, C-terminal domain"/>
    <property type="match status" value="1"/>
</dbReference>
<dbReference type="InterPro" id="IPR036890">
    <property type="entry name" value="HATPase_C_sf"/>
</dbReference>
<dbReference type="PANTHER" id="PTHR43711">
    <property type="entry name" value="TWO-COMPONENT HISTIDINE KINASE"/>
    <property type="match status" value="1"/>
</dbReference>
<dbReference type="SUPFAM" id="SSF55781">
    <property type="entry name" value="GAF domain-like"/>
    <property type="match status" value="1"/>
</dbReference>
<evidence type="ECO:0000313" key="9">
    <source>
        <dbReference type="EMBL" id="CAA9337563.1"/>
    </source>
</evidence>
<keyword evidence="5" id="KW-0418">Kinase</keyword>
<evidence type="ECO:0000256" key="3">
    <source>
        <dbReference type="ARBA" id="ARBA00022553"/>
    </source>
</evidence>
<evidence type="ECO:0000256" key="1">
    <source>
        <dbReference type="ARBA" id="ARBA00000085"/>
    </source>
</evidence>
<dbReference type="GO" id="GO:0000155">
    <property type="term" value="F:phosphorelay sensor kinase activity"/>
    <property type="evidence" value="ECO:0007669"/>
    <property type="project" value="InterPro"/>
</dbReference>
<dbReference type="InterPro" id="IPR004358">
    <property type="entry name" value="Sig_transdc_His_kin-like_C"/>
</dbReference>
<dbReference type="SMART" id="SM00065">
    <property type="entry name" value="GAF"/>
    <property type="match status" value="1"/>
</dbReference>
<protein>
    <recommendedName>
        <fullName evidence="2">histidine kinase</fullName>
        <ecNumber evidence="2">2.7.13.3</ecNumber>
    </recommendedName>
</protein>
<accession>A0A6J4LNH4</accession>
<dbReference type="Gene3D" id="3.30.450.40">
    <property type="match status" value="1"/>
</dbReference>
<dbReference type="SMART" id="SM00387">
    <property type="entry name" value="HATPase_c"/>
    <property type="match status" value="1"/>
</dbReference>
<dbReference type="SMART" id="SM00388">
    <property type="entry name" value="HisKA"/>
    <property type="match status" value="1"/>
</dbReference>
<feature type="domain" description="Histidine kinase" evidence="8">
    <location>
        <begin position="284"/>
        <end position="517"/>
    </location>
</feature>
<dbReference type="InterPro" id="IPR050736">
    <property type="entry name" value="Sensor_HK_Regulatory"/>
</dbReference>
<dbReference type="FunFam" id="3.30.450.40:FF:000035">
    <property type="entry name" value="PAS sensor protein"/>
    <property type="match status" value="1"/>
</dbReference>
<sequence>DVREDMARERERERLLAAERAARVEAEAAGAQLQEQALELELANQQLQDQATELELQAEELQTTAAQLEERTEAAERAGKRAVFLAEASRLLGSSLDPAATLQHLADLAVPALADWCGIDVVHEATGALEQVAVAHADPARVAWARQVRRDYPAPPDAPMGAPAVARTGRAEFYPEVTDAMLAASARDAAHLALMRELGLTSAVIVPLVARGRTLGALSLVAATPERRFTPDDLALAEEVGRRAGLALDNARLHAAAEAARADADAARRAADEANQAKSAFLATMSHELRTPVNAVIGYAQLLELGLAGPLTEQQRGYLGRLARSGQHLLGLVNDVLDLSKIEAGETRVAHEDSLTGPAVRAALDVVAPVAAQRGVRIVDARPDDDGVPFVGDEGRVRQVILNLLSNAVKFTASGGTVTVTCDTVRAAPPAAAHLRGEGPWALVRVEDTGVGIAPEEQGRIFEEFHQVDGGHTRTAGGTGLGLAISRRLARLMGGDLTVESAPGAGSAFTLWLPAARAPHAGGAQETAAERAERAERDLGRLETPGLAEVGELLHGSVNAVIAAYTDRLRADPAIPRGAAMTRIQLEDHAISFLADLAQSLVIVGDAGPEAADLLRDGSAIQRTIAEAHGARRHAQGWDAAALGRDQQIFREEVELAVRAGLKAGSGDVDAAVDVLLGLIDRGQGIAAAAWRRAAAAAAQ</sequence>
<dbReference type="PANTHER" id="PTHR43711:SF26">
    <property type="entry name" value="SENSOR HISTIDINE KINASE RCSC"/>
    <property type="match status" value="1"/>
</dbReference>
<dbReference type="CDD" id="cd00082">
    <property type="entry name" value="HisKA"/>
    <property type="match status" value="1"/>
</dbReference>
<feature type="coiled-coil region" evidence="7">
    <location>
        <begin position="21"/>
        <end position="78"/>
    </location>
</feature>
<dbReference type="InterPro" id="IPR003594">
    <property type="entry name" value="HATPase_dom"/>
</dbReference>
<dbReference type="InterPro" id="IPR036097">
    <property type="entry name" value="HisK_dim/P_sf"/>
</dbReference>
<dbReference type="InterPro" id="IPR003661">
    <property type="entry name" value="HisK_dim/P_dom"/>
</dbReference>
<dbReference type="Pfam" id="PF00512">
    <property type="entry name" value="HisKA"/>
    <property type="match status" value="1"/>
</dbReference>
<dbReference type="CDD" id="cd16922">
    <property type="entry name" value="HATPase_EvgS-ArcB-TorS-like"/>
    <property type="match status" value="1"/>
</dbReference>
<dbReference type="AlphaFoldDB" id="A0A6J4LNH4"/>
<evidence type="ECO:0000256" key="6">
    <source>
        <dbReference type="ARBA" id="ARBA00023012"/>
    </source>
</evidence>
<feature type="non-terminal residue" evidence="9">
    <location>
        <position position="1"/>
    </location>
</feature>